<feature type="compositionally biased region" description="Polar residues" evidence="10">
    <location>
        <begin position="31"/>
        <end position="41"/>
    </location>
</feature>
<evidence type="ECO:0000256" key="1">
    <source>
        <dbReference type="ARBA" id="ARBA00004370"/>
    </source>
</evidence>
<evidence type="ECO:0000313" key="13">
    <source>
        <dbReference type="EMBL" id="TPX38477.1"/>
    </source>
</evidence>
<keyword evidence="11" id="KW-0812">Transmembrane</keyword>
<evidence type="ECO:0000256" key="10">
    <source>
        <dbReference type="SAM" id="MobiDB-lite"/>
    </source>
</evidence>
<dbReference type="AlphaFoldDB" id="A0A507CBN7"/>
<evidence type="ECO:0000256" key="5">
    <source>
        <dbReference type="ARBA" id="ARBA00023136"/>
    </source>
</evidence>
<dbReference type="GO" id="GO:0005634">
    <property type="term" value="C:nucleus"/>
    <property type="evidence" value="ECO:0007669"/>
    <property type="project" value="TreeGrafter"/>
</dbReference>
<dbReference type="SMART" id="SM00584">
    <property type="entry name" value="TLDc"/>
    <property type="match status" value="1"/>
</dbReference>
<evidence type="ECO:0000313" key="14">
    <source>
        <dbReference type="Proteomes" id="UP000317494"/>
    </source>
</evidence>
<dbReference type="GO" id="GO:0005737">
    <property type="term" value="C:cytoplasm"/>
    <property type="evidence" value="ECO:0007669"/>
    <property type="project" value="UniProtKB-SubCell"/>
</dbReference>
<evidence type="ECO:0000256" key="8">
    <source>
        <dbReference type="ARBA" id="ARBA00041780"/>
    </source>
</evidence>
<feature type="transmembrane region" description="Helical" evidence="11">
    <location>
        <begin position="335"/>
        <end position="353"/>
    </location>
</feature>
<comment type="caution">
    <text evidence="13">The sequence shown here is derived from an EMBL/GenBank/DDBJ whole genome shotgun (WGS) entry which is preliminary data.</text>
</comment>
<dbReference type="Pfam" id="PF03151">
    <property type="entry name" value="TPT"/>
    <property type="match status" value="1"/>
</dbReference>
<evidence type="ECO:0000256" key="2">
    <source>
        <dbReference type="ARBA" id="ARBA00004371"/>
    </source>
</evidence>
<dbReference type="InterPro" id="IPR037185">
    <property type="entry name" value="EmrE-like"/>
</dbReference>
<dbReference type="VEuPathDB" id="FungiDB:SeMB42_g06722"/>
<evidence type="ECO:0000256" key="3">
    <source>
        <dbReference type="ARBA" id="ARBA00004496"/>
    </source>
</evidence>
<dbReference type="PANTHER" id="PTHR23354:SF131">
    <property type="entry name" value="MTOR-ASSOCIATED PROTEIN MEAK7"/>
    <property type="match status" value="1"/>
</dbReference>
<comment type="subcellular location">
    <subcellularLocation>
        <location evidence="3">Cytoplasm</location>
    </subcellularLocation>
    <subcellularLocation>
        <location evidence="2">Lysosome</location>
    </subcellularLocation>
    <subcellularLocation>
        <location evidence="1">Membrane</location>
    </subcellularLocation>
</comment>
<keyword evidence="4" id="KW-0963">Cytoplasm</keyword>
<feature type="region of interest" description="Disordered" evidence="10">
    <location>
        <begin position="1"/>
        <end position="100"/>
    </location>
</feature>
<evidence type="ECO:0000256" key="7">
    <source>
        <dbReference type="ARBA" id="ARBA00039594"/>
    </source>
</evidence>
<dbReference type="InterPro" id="IPR006571">
    <property type="entry name" value="TLDc_dom"/>
</dbReference>
<name>A0A507CBN7_9FUNG</name>
<dbReference type="EMBL" id="QEAN01000398">
    <property type="protein sequence ID" value="TPX38477.1"/>
    <property type="molecule type" value="Genomic_DNA"/>
</dbReference>
<keyword evidence="11" id="KW-1133">Transmembrane helix</keyword>
<feature type="compositionally biased region" description="Low complexity" evidence="10">
    <location>
        <begin position="69"/>
        <end position="91"/>
    </location>
</feature>
<dbReference type="Proteomes" id="UP000317494">
    <property type="component" value="Unassembled WGS sequence"/>
</dbReference>
<reference evidence="13 14" key="1">
    <citation type="journal article" date="2019" name="Sci. Rep.">
        <title>Comparative genomics of chytrid fungi reveal insights into the obligate biotrophic and pathogenic lifestyle of Synchytrium endobioticum.</title>
        <authorList>
            <person name="van de Vossenberg B.T.L.H."/>
            <person name="Warris S."/>
            <person name="Nguyen H.D.T."/>
            <person name="van Gent-Pelzer M.P.E."/>
            <person name="Joly D.L."/>
            <person name="van de Geest H.C."/>
            <person name="Bonants P.J.M."/>
            <person name="Smith D.S."/>
            <person name="Levesque C.A."/>
            <person name="van der Lee T.A.J."/>
        </authorList>
    </citation>
    <scope>NUCLEOTIDE SEQUENCE [LARGE SCALE GENOMIC DNA]</scope>
    <source>
        <strain evidence="13 14">MB42</strain>
    </source>
</reference>
<dbReference type="GO" id="GO:0006979">
    <property type="term" value="P:response to oxidative stress"/>
    <property type="evidence" value="ECO:0007669"/>
    <property type="project" value="TreeGrafter"/>
</dbReference>
<dbReference type="PANTHER" id="PTHR23354">
    <property type="entry name" value="NUCLEOLAR PROTEIN 7/ESTROGEN RECEPTOR COACTIVATOR-RELATED"/>
    <property type="match status" value="1"/>
</dbReference>
<feature type="transmembrane region" description="Helical" evidence="11">
    <location>
        <begin position="231"/>
        <end position="250"/>
    </location>
</feature>
<organism evidence="13 14">
    <name type="scientific">Synchytrium endobioticum</name>
    <dbReference type="NCBI Taxonomy" id="286115"/>
    <lineage>
        <taxon>Eukaryota</taxon>
        <taxon>Fungi</taxon>
        <taxon>Fungi incertae sedis</taxon>
        <taxon>Chytridiomycota</taxon>
        <taxon>Chytridiomycota incertae sedis</taxon>
        <taxon>Chytridiomycetes</taxon>
        <taxon>Synchytriales</taxon>
        <taxon>Synchytriaceae</taxon>
        <taxon>Synchytrium</taxon>
    </lineage>
</organism>
<keyword evidence="6" id="KW-0458">Lysosome</keyword>
<feature type="transmembrane region" description="Helical" evidence="11">
    <location>
        <begin position="274"/>
        <end position="295"/>
    </location>
</feature>
<keyword evidence="5 11" id="KW-0472">Membrane</keyword>
<evidence type="ECO:0000256" key="6">
    <source>
        <dbReference type="ARBA" id="ARBA00023228"/>
    </source>
</evidence>
<evidence type="ECO:0000256" key="4">
    <source>
        <dbReference type="ARBA" id="ARBA00022490"/>
    </source>
</evidence>
<dbReference type="STRING" id="286115.A0A507CBN7"/>
<dbReference type="PROSITE" id="PS51886">
    <property type="entry name" value="TLDC"/>
    <property type="match status" value="1"/>
</dbReference>
<feature type="compositionally biased region" description="Polar residues" evidence="10">
    <location>
        <begin position="1"/>
        <end position="10"/>
    </location>
</feature>
<dbReference type="Pfam" id="PF07534">
    <property type="entry name" value="TLD"/>
    <property type="match status" value="1"/>
</dbReference>
<gene>
    <name evidence="13" type="ORF">SeMB42_g06722</name>
</gene>
<evidence type="ECO:0000256" key="9">
    <source>
        <dbReference type="ARBA" id="ARBA00042134"/>
    </source>
</evidence>
<dbReference type="GO" id="GO:0016020">
    <property type="term" value="C:membrane"/>
    <property type="evidence" value="ECO:0007669"/>
    <property type="project" value="UniProtKB-SubCell"/>
</dbReference>
<sequence>MTNSASSRSSLPHLAASANKRRHMSELTGDPSFSSATSLNLSDGDLMPPPYDASYSIPIPTSHKPTSPPHLLTHPTSPNDYKSSSKVHSSSLNNQLTPSSPAASGYGGIRININNINYNQYNILGSQENGQSILSSLQSVQGFWNNGSSDVIGGSFSAFWDGIALVENIKFVLLCLAWYTSSAFTNNLVRNGGFFRLLLSHIQALFQITGHVFSSIALSRVTVSFAHTIKALAPLFTVVISRIFFDVYYAPRVYYSLLPLTAGVMLVCANNISFNWLGFVCALAATIIFVIQNIVSKKLFTNSNHSHELPTTTASGLKKAHHGPHHSRKLDKINLLFYSSFLAFTLMTPLWLYSDGINMAMSYISESSPTVDTVGPSDGMTFWLLSLVSPVTYSVASLLKRIFVIASSIFWFSDKSVPNCDPLNMGASGSKKEPVDYLAILNASDAKDVTTLYESLTKTQPELGWETFENHLKRYASNSLASATITAAKSLPESNHLHLSLNELACLSIKLGLQPESTTIQAVADAYKQEGRLKVRSLVHDIAHGIKYYEPPRQNQAPSGTFIEYLLSLKAVKNPGPDHFLDEATDVSGPKDSDFGVWVESQRPMLRLWCCLFQACFFSTTPPAPKEKVARSMRLAPKLQARSTLLTPEDLFAVDSFLYAEHRLSTEWPLLFSTQRDGQSWTIFASKIEEKGSTLVVIKDKGGNIFGAFASQEWKIQPKFYGDSSSFLFGMRPTMGIFPPSGYNQNYQYFNHGTSTMTNGLGMGGQMDYFALFIDASFEKGHSRANPISTTYNSPKLSMSEEFAIDAVEVWLITPKEVDQNLVPPKKSILEDHEASNFLELAGRKIYSKEDRDVELDYD</sequence>
<feature type="domain" description="TLDc" evidence="12">
    <location>
        <begin position="644"/>
        <end position="814"/>
    </location>
</feature>
<dbReference type="InterPro" id="IPR004853">
    <property type="entry name" value="Sugar_P_trans_dom"/>
</dbReference>
<protein>
    <recommendedName>
        <fullName evidence="7">MTOR-associated protein MEAK7</fullName>
    </recommendedName>
    <alternativeName>
        <fullName evidence="9">TBC/LysM-associated domain-containing protein 1</fullName>
    </alternativeName>
    <alternativeName>
        <fullName evidence="8">TLD domain-containing protein 1</fullName>
    </alternativeName>
</protein>
<accession>A0A507CBN7</accession>
<keyword evidence="14" id="KW-1185">Reference proteome</keyword>
<evidence type="ECO:0000259" key="12">
    <source>
        <dbReference type="PROSITE" id="PS51886"/>
    </source>
</evidence>
<evidence type="ECO:0000256" key="11">
    <source>
        <dbReference type="SAM" id="Phobius"/>
    </source>
</evidence>
<proteinExistence type="predicted"/>
<dbReference type="SUPFAM" id="SSF103481">
    <property type="entry name" value="Multidrug resistance efflux transporter EmrE"/>
    <property type="match status" value="1"/>
</dbReference>